<evidence type="ECO:0000259" key="2">
    <source>
        <dbReference type="Pfam" id="PF14341"/>
    </source>
</evidence>
<evidence type="ECO:0000313" key="4">
    <source>
        <dbReference type="Proteomes" id="UP000319732"/>
    </source>
</evidence>
<feature type="domain" description="PilX/PilW C-terminal" evidence="1">
    <location>
        <begin position="114"/>
        <end position="198"/>
    </location>
</feature>
<feature type="domain" description="Type 4 fimbrial biogenesis protein PilX N-terminal" evidence="2">
    <location>
        <begin position="17"/>
        <end position="67"/>
    </location>
</feature>
<keyword evidence="4" id="KW-1185">Reference proteome</keyword>
<accession>A0A545T1U2</accession>
<gene>
    <name evidence="3" type="ORF">FKG94_20140</name>
</gene>
<proteinExistence type="predicted"/>
<dbReference type="OrthoDB" id="5704444at2"/>
<protein>
    <submittedName>
        <fullName evidence="3">Pilus assembly protein PilX</fullName>
    </submittedName>
</protein>
<organism evidence="3 4">
    <name type="scientific">Exilibacterium tricleocarpae</name>
    <dbReference type="NCBI Taxonomy" id="2591008"/>
    <lineage>
        <taxon>Bacteria</taxon>
        <taxon>Pseudomonadati</taxon>
        <taxon>Pseudomonadota</taxon>
        <taxon>Gammaproteobacteria</taxon>
        <taxon>Cellvibrionales</taxon>
        <taxon>Cellvibrionaceae</taxon>
        <taxon>Exilibacterium</taxon>
    </lineage>
</organism>
<reference evidence="3 4" key="1">
    <citation type="submission" date="2019-06" db="EMBL/GenBank/DDBJ databases">
        <title>Whole genome sequence for Cellvibrionaceae sp. R142.</title>
        <authorList>
            <person name="Wang G."/>
        </authorList>
    </citation>
    <scope>NUCLEOTIDE SEQUENCE [LARGE SCALE GENOMIC DNA]</scope>
    <source>
        <strain evidence="3 4">R142</strain>
    </source>
</reference>
<dbReference type="InterPro" id="IPR025746">
    <property type="entry name" value="PilX_N_dom"/>
</dbReference>
<dbReference type="Pfam" id="PF13681">
    <property type="entry name" value="PilX"/>
    <property type="match status" value="1"/>
</dbReference>
<evidence type="ECO:0000313" key="3">
    <source>
        <dbReference type="EMBL" id="TQV71197.1"/>
    </source>
</evidence>
<evidence type="ECO:0000259" key="1">
    <source>
        <dbReference type="Pfam" id="PF13681"/>
    </source>
</evidence>
<dbReference type="Proteomes" id="UP000319732">
    <property type="component" value="Unassembled WGS sequence"/>
</dbReference>
<dbReference type="InterPro" id="IPR025205">
    <property type="entry name" value="PilX/PilW_C"/>
</dbReference>
<sequence>MRRSLMSERFVVPHRQQGAVLVVSLVILLVMSVVGVSSMVSTTLQERMAGNARQKTLANSAAETALRNAEAYLVTQITSTPRLARFDGTNGLYADYQFIPEIINRTPATGSFKDNDFNNSENWTNANSVAVADLSAGVTAQNPRYFIEYMGRDKGTANKVVVDPNDPTPTTYPHLFRVVAIGWAQDPNIYSIYQSTFKTGSGKDNFVY</sequence>
<dbReference type="Pfam" id="PF14341">
    <property type="entry name" value="PilX_N"/>
    <property type="match status" value="1"/>
</dbReference>
<dbReference type="EMBL" id="VHSG01000022">
    <property type="protein sequence ID" value="TQV71197.1"/>
    <property type="molecule type" value="Genomic_DNA"/>
</dbReference>
<dbReference type="AlphaFoldDB" id="A0A545T1U2"/>
<comment type="caution">
    <text evidence="3">The sequence shown here is derived from an EMBL/GenBank/DDBJ whole genome shotgun (WGS) entry which is preliminary data.</text>
</comment>
<name>A0A545T1U2_9GAMM</name>